<reference evidence="6 7" key="1">
    <citation type="submission" date="2013-09" db="EMBL/GenBank/DDBJ databases">
        <title>Corchorus capsularis genome sequencing.</title>
        <authorList>
            <person name="Alam M."/>
            <person name="Haque M.S."/>
            <person name="Islam M.S."/>
            <person name="Emdad E.M."/>
            <person name="Islam M.M."/>
            <person name="Ahmed B."/>
            <person name="Halim A."/>
            <person name="Hossen Q.M.M."/>
            <person name="Hossain M.Z."/>
            <person name="Ahmed R."/>
            <person name="Khan M.M."/>
            <person name="Islam R."/>
            <person name="Rashid M.M."/>
            <person name="Khan S.A."/>
            <person name="Rahman M.S."/>
            <person name="Alam M."/>
        </authorList>
    </citation>
    <scope>NUCLEOTIDE SEQUENCE [LARGE SCALE GENOMIC DNA]</scope>
    <source>
        <strain evidence="7">cv. CVL-1</strain>
        <tissue evidence="6">Whole seedling</tissue>
    </source>
</reference>
<dbReference type="STRING" id="210143.A0A1R3GDN5"/>
<dbReference type="Proteomes" id="UP000188268">
    <property type="component" value="Unassembled WGS sequence"/>
</dbReference>
<name>A0A1R3GDN5_COCAP</name>
<dbReference type="GO" id="GO:0008146">
    <property type="term" value="F:sulfotransferase activity"/>
    <property type="evidence" value="ECO:0007669"/>
    <property type="project" value="InterPro"/>
</dbReference>
<evidence type="ECO:0000313" key="6">
    <source>
        <dbReference type="EMBL" id="OMO56214.1"/>
    </source>
</evidence>
<dbReference type="Gramene" id="OMO56214">
    <property type="protein sequence ID" value="OMO56214"/>
    <property type="gene ID" value="CCACVL1_26694"/>
</dbReference>
<evidence type="ECO:0000256" key="2">
    <source>
        <dbReference type="ARBA" id="ARBA00022679"/>
    </source>
</evidence>
<organism evidence="6 7">
    <name type="scientific">Corchorus capsularis</name>
    <name type="common">Jute</name>
    <dbReference type="NCBI Taxonomy" id="210143"/>
    <lineage>
        <taxon>Eukaryota</taxon>
        <taxon>Viridiplantae</taxon>
        <taxon>Streptophyta</taxon>
        <taxon>Embryophyta</taxon>
        <taxon>Tracheophyta</taxon>
        <taxon>Spermatophyta</taxon>
        <taxon>Magnoliopsida</taxon>
        <taxon>eudicotyledons</taxon>
        <taxon>Gunneridae</taxon>
        <taxon>Pentapetalae</taxon>
        <taxon>rosids</taxon>
        <taxon>malvids</taxon>
        <taxon>Malvales</taxon>
        <taxon>Malvaceae</taxon>
        <taxon>Grewioideae</taxon>
        <taxon>Apeibeae</taxon>
        <taxon>Corchorus</taxon>
    </lineage>
</organism>
<dbReference type="AlphaFoldDB" id="A0A1R3GDN5"/>
<sequence>MEERQEIIDEGYQKTYKKLEEMLETLPKGGDQTLGHGLFLYKGFWLPDIHIKGNMLIHDHFKPRPTDIVLSSFPKCGTTWLKALCFAIINRNSYNFDKNHPLLTSNPHDLTGLGFERLIQEGGSTSLVETLPSPRLLPTHLAFSLFPDSMASGSGACRFVYICRNPKDAFVSLWHFFNKLRRLKQVPQLSLEDAFDSFSKGVSFLGPFWDHVLGYWKASLESPNKVLFLKYEDMMREPSVYVRKLAEFLDLPFSEDEENEGIVEKIVNLCSFENLSNLDVNKNNNIIKAGLVNTSSFFRKGQVGDWINHLSPEMVKVLDQITQESFQASSLELLLVAVFPTLSQGHDRLGGSSSGKILNTQIHRWPETVLEKLDLVFLDAPIPAEENPVLQEQGFDPPFYNWFQSNEDMSEFTYFEECVAYLEDYMIKNGPFDGFLGFSEGAILSASLPGMQRDGLALTKVPKIKFVILIAGAKFGGIKLGLPKLASTAFSVPLELPSLHIIGDLDRIKPQSIELMEAFVDPFVIYHPEGHTIPKLDEKSLEVMFAFIERIQETIRTDEARIILNEKSKL</sequence>
<dbReference type="Pfam" id="PF00685">
    <property type="entry name" value="Sulfotransfer_1"/>
    <property type="match status" value="1"/>
</dbReference>
<dbReference type="SUPFAM" id="SSF52540">
    <property type="entry name" value="P-loop containing nucleoside triphosphate hydrolases"/>
    <property type="match status" value="1"/>
</dbReference>
<accession>A0A1R3GDN5</accession>
<protein>
    <recommendedName>
        <fullName evidence="3">Sulfotransferase</fullName>
        <ecNumber evidence="3">2.8.2.-</ecNumber>
    </recommendedName>
</protein>
<keyword evidence="7" id="KW-1185">Reference proteome</keyword>
<evidence type="ECO:0000256" key="1">
    <source>
        <dbReference type="ARBA" id="ARBA00005771"/>
    </source>
</evidence>
<dbReference type="EMBL" id="AWWV01014529">
    <property type="protein sequence ID" value="OMO56214.1"/>
    <property type="molecule type" value="Genomic_DNA"/>
</dbReference>
<evidence type="ECO:0000313" key="7">
    <source>
        <dbReference type="Proteomes" id="UP000188268"/>
    </source>
</evidence>
<feature type="domain" description="Sulfotransferase" evidence="4">
    <location>
        <begin position="65"/>
        <end position="328"/>
    </location>
</feature>
<gene>
    <name evidence="6" type="ORF">CCACVL1_26694</name>
</gene>
<comment type="caution">
    <text evidence="6">The sequence shown here is derived from an EMBL/GenBank/DDBJ whole genome shotgun (WGS) entry which is preliminary data.</text>
</comment>
<dbReference type="InterPro" id="IPR029058">
    <property type="entry name" value="AB_hydrolase_fold"/>
</dbReference>
<dbReference type="EC" id="2.8.2.-" evidence="3"/>
<keyword evidence="2 3" id="KW-0808">Transferase</keyword>
<dbReference type="Gene3D" id="3.40.50.1820">
    <property type="entry name" value="alpha/beta hydrolase"/>
    <property type="match status" value="1"/>
</dbReference>
<feature type="domain" description="Serine hydrolase" evidence="5">
    <location>
        <begin position="350"/>
        <end position="539"/>
    </location>
</feature>
<dbReference type="Pfam" id="PF03959">
    <property type="entry name" value="FSH1"/>
    <property type="match status" value="1"/>
</dbReference>
<comment type="similarity">
    <text evidence="1 3">Belongs to the sulfotransferase 1 family.</text>
</comment>
<evidence type="ECO:0000259" key="5">
    <source>
        <dbReference type="Pfam" id="PF03959"/>
    </source>
</evidence>
<dbReference type="InterPro" id="IPR000863">
    <property type="entry name" value="Sulfotransferase_dom"/>
</dbReference>
<evidence type="ECO:0000259" key="4">
    <source>
        <dbReference type="Pfam" id="PF00685"/>
    </source>
</evidence>
<evidence type="ECO:0000256" key="3">
    <source>
        <dbReference type="RuleBase" id="RU361155"/>
    </source>
</evidence>
<dbReference type="InterPro" id="IPR005645">
    <property type="entry name" value="FSH-like_dom"/>
</dbReference>
<proteinExistence type="inferred from homology"/>
<dbReference type="OrthoDB" id="205623at2759"/>
<dbReference type="Gene3D" id="3.40.50.300">
    <property type="entry name" value="P-loop containing nucleotide triphosphate hydrolases"/>
    <property type="match status" value="1"/>
</dbReference>
<dbReference type="PANTHER" id="PTHR11783">
    <property type="entry name" value="SULFOTRANSFERASE SULT"/>
    <property type="match status" value="1"/>
</dbReference>
<dbReference type="InterPro" id="IPR027417">
    <property type="entry name" value="P-loop_NTPase"/>
</dbReference>